<keyword evidence="6" id="KW-1185">Reference proteome</keyword>
<dbReference type="InterPro" id="IPR007831">
    <property type="entry name" value="T2SS_GspE_N"/>
</dbReference>
<dbReference type="InterPro" id="IPR001482">
    <property type="entry name" value="T2SS/T4SS_dom"/>
</dbReference>
<dbReference type="GO" id="GO:0005524">
    <property type="term" value="F:ATP binding"/>
    <property type="evidence" value="ECO:0007669"/>
    <property type="project" value="UniProtKB-KW"/>
</dbReference>
<dbReference type="SMART" id="SM00382">
    <property type="entry name" value="AAA"/>
    <property type="match status" value="1"/>
</dbReference>
<evidence type="ECO:0000256" key="3">
    <source>
        <dbReference type="ARBA" id="ARBA00022840"/>
    </source>
</evidence>
<name>A0A7Z7HQH8_9PROT</name>
<dbReference type="GO" id="GO:0005886">
    <property type="term" value="C:plasma membrane"/>
    <property type="evidence" value="ECO:0007669"/>
    <property type="project" value="TreeGrafter"/>
</dbReference>
<sequence>MLMNVMESRRKEATRLGELLISRGLLSQDQLRIALHEQQAAGQTLDEVLVALGFIAADSLRDILAERLGQQPVCLKNLVADSHALACIPRQFARRHGVFPVSHDAARNELLVASANPADIVAADQLHALLGSRIRTTWRRATSEEILAAIDHFYDHELSIDGILHELETGHIDESSLSLANQGYSHPIVRLIDALLTEAVRHGASDIHCEPEAQFLRLRYRIDGVLRQMRVLHLRYWSAMLVRLKVMSGMNIAESRAPQDGRITLSIAGSPLDFRCAVQPTIHGENFVLRILDRQRGIVPFERLGFSASQLALLKRMLARPEGMLLMTGPTGSGKTTTLYSILGHLNTAGVNIMTLEDPVEYALPGIRQTSLSEAVKLDFAEGVRALLRQDPDIILVGEIRDRDTAGMALRAAMTGHQVFSTLHTNSAVRAIPRLFDLGIPPEVLAGNLIGIIGQRLVRMLCPQCKQPDRPTAEEMRLFGAAAHEPPVVYRPQGCPGCGFTGYKGRTAIVELLRIDRDFDELISRRASLRIMNDHAASLGFTSMAQDGLRRVLDGITTMEEIGRVIDLTEMATMTAMIAMTENRYG</sequence>
<dbReference type="InterPro" id="IPR003593">
    <property type="entry name" value="AAA+_ATPase"/>
</dbReference>
<proteinExistence type="inferred from homology"/>
<evidence type="ECO:0000313" key="6">
    <source>
        <dbReference type="Proteomes" id="UP000242886"/>
    </source>
</evidence>
<dbReference type="SUPFAM" id="SSF52540">
    <property type="entry name" value="P-loop containing nucleoside triphosphate hydrolases"/>
    <property type="match status" value="1"/>
</dbReference>
<dbReference type="EMBL" id="LT837803">
    <property type="protein sequence ID" value="SMB24252.1"/>
    <property type="molecule type" value="Genomic_DNA"/>
</dbReference>
<evidence type="ECO:0000256" key="2">
    <source>
        <dbReference type="ARBA" id="ARBA00022741"/>
    </source>
</evidence>
<protein>
    <submittedName>
        <fullName evidence="5">Type II secretion system protein E</fullName>
    </submittedName>
</protein>
<dbReference type="CDD" id="cd01129">
    <property type="entry name" value="PulE-GspE-like"/>
    <property type="match status" value="1"/>
</dbReference>
<feature type="domain" description="Bacterial type II secretion system protein E" evidence="4">
    <location>
        <begin position="388"/>
        <end position="402"/>
    </location>
</feature>
<dbReference type="Pfam" id="PF00437">
    <property type="entry name" value="T2SSE"/>
    <property type="match status" value="1"/>
</dbReference>
<evidence type="ECO:0000313" key="5">
    <source>
        <dbReference type="EMBL" id="SMB24252.1"/>
    </source>
</evidence>
<dbReference type="SUPFAM" id="SSF160246">
    <property type="entry name" value="EspE N-terminal domain-like"/>
    <property type="match status" value="1"/>
</dbReference>
<dbReference type="GO" id="GO:0016887">
    <property type="term" value="F:ATP hydrolysis activity"/>
    <property type="evidence" value="ECO:0007669"/>
    <property type="project" value="TreeGrafter"/>
</dbReference>
<accession>A0A7Z7HQH8</accession>
<evidence type="ECO:0000256" key="1">
    <source>
        <dbReference type="ARBA" id="ARBA00006611"/>
    </source>
</evidence>
<dbReference type="Pfam" id="PF05157">
    <property type="entry name" value="MshEN"/>
    <property type="match status" value="1"/>
</dbReference>
<reference evidence="5" key="1">
    <citation type="submission" date="2017-03" db="EMBL/GenBank/DDBJ databases">
        <authorList>
            <consortium name="AG Boll"/>
        </authorList>
    </citation>
    <scope>NUCLEOTIDE SEQUENCE [LARGE SCALE GENOMIC DNA]</scope>
    <source>
        <strain evidence="5">Chol</strain>
    </source>
</reference>
<gene>
    <name evidence="5" type="primary">xcpR</name>
    <name evidence="5" type="ORF">SDENCHOL_11022</name>
</gene>
<evidence type="ECO:0000259" key="4">
    <source>
        <dbReference type="PROSITE" id="PS00662"/>
    </source>
</evidence>
<comment type="similarity">
    <text evidence="1">Belongs to the GSP E family.</text>
</comment>
<dbReference type="InterPro" id="IPR037257">
    <property type="entry name" value="T2SS_E_N_sf"/>
</dbReference>
<dbReference type="PANTHER" id="PTHR30258">
    <property type="entry name" value="TYPE II SECRETION SYSTEM PROTEIN GSPE-RELATED"/>
    <property type="match status" value="1"/>
</dbReference>
<dbReference type="Gene3D" id="3.30.300.160">
    <property type="entry name" value="Type II secretion system, protein E, N-terminal domain"/>
    <property type="match status" value="1"/>
</dbReference>
<keyword evidence="2" id="KW-0547">Nucleotide-binding</keyword>
<dbReference type="Gene3D" id="3.40.50.300">
    <property type="entry name" value="P-loop containing nucleotide triphosphate hydrolases"/>
    <property type="match status" value="1"/>
</dbReference>
<dbReference type="Proteomes" id="UP000242886">
    <property type="component" value="Chromosome SDENCHOL"/>
</dbReference>
<dbReference type="PANTHER" id="PTHR30258:SF2">
    <property type="entry name" value="COMG OPERON PROTEIN 1"/>
    <property type="match status" value="1"/>
</dbReference>
<dbReference type="Gene3D" id="3.30.450.90">
    <property type="match status" value="1"/>
</dbReference>
<dbReference type="AlphaFoldDB" id="A0A7Z7HQH8"/>
<organism evidence="5 6">
    <name type="scientific">Sterolibacterium denitrificans</name>
    <dbReference type="NCBI Taxonomy" id="157592"/>
    <lineage>
        <taxon>Bacteria</taxon>
        <taxon>Pseudomonadati</taxon>
        <taxon>Pseudomonadota</taxon>
        <taxon>Betaproteobacteria</taxon>
        <taxon>Nitrosomonadales</taxon>
        <taxon>Sterolibacteriaceae</taxon>
        <taxon>Sterolibacterium</taxon>
    </lineage>
</organism>
<dbReference type="PROSITE" id="PS00662">
    <property type="entry name" value="T2SP_E"/>
    <property type="match status" value="1"/>
</dbReference>
<dbReference type="InterPro" id="IPR027417">
    <property type="entry name" value="P-loop_NTPase"/>
</dbReference>
<keyword evidence="3" id="KW-0067">ATP-binding</keyword>